<dbReference type="Pfam" id="PF00248">
    <property type="entry name" value="Aldo_ket_red"/>
    <property type="match status" value="1"/>
</dbReference>
<accession>A0ABW0W6G6</accession>
<dbReference type="InterPro" id="IPR050523">
    <property type="entry name" value="AKR_Detox_Biosynth"/>
</dbReference>
<protein>
    <submittedName>
        <fullName evidence="4">Aldo/keto reductase</fullName>
    </submittedName>
</protein>
<feature type="compositionally biased region" description="Basic residues" evidence="2">
    <location>
        <begin position="235"/>
        <end position="247"/>
    </location>
</feature>
<evidence type="ECO:0000256" key="1">
    <source>
        <dbReference type="ARBA" id="ARBA00023002"/>
    </source>
</evidence>
<feature type="region of interest" description="Disordered" evidence="2">
    <location>
        <begin position="234"/>
        <end position="254"/>
    </location>
</feature>
<keyword evidence="5" id="KW-1185">Reference proteome</keyword>
<evidence type="ECO:0000313" key="5">
    <source>
        <dbReference type="Proteomes" id="UP001596047"/>
    </source>
</evidence>
<reference evidence="5" key="1">
    <citation type="journal article" date="2019" name="Int. J. Syst. Evol. Microbiol.">
        <title>The Global Catalogue of Microorganisms (GCM) 10K type strain sequencing project: providing services to taxonomists for standard genome sequencing and annotation.</title>
        <authorList>
            <consortium name="The Broad Institute Genomics Platform"/>
            <consortium name="The Broad Institute Genome Sequencing Center for Infectious Disease"/>
            <person name="Wu L."/>
            <person name="Ma J."/>
        </authorList>
    </citation>
    <scope>NUCLEOTIDE SEQUENCE [LARGE SCALE GENOMIC DNA]</scope>
    <source>
        <strain evidence="5">CGMCC 1.3240</strain>
    </source>
</reference>
<dbReference type="PANTHER" id="PTHR43364:SF4">
    <property type="entry name" value="NAD(P)-LINKED OXIDOREDUCTASE SUPERFAMILY PROTEIN"/>
    <property type="match status" value="1"/>
</dbReference>
<evidence type="ECO:0000259" key="3">
    <source>
        <dbReference type="Pfam" id="PF00248"/>
    </source>
</evidence>
<feature type="domain" description="NADP-dependent oxidoreductase" evidence="3">
    <location>
        <begin position="16"/>
        <end position="325"/>
    </location>
</feature>
<dbReference type="RefSeq" id="WP_379192717.1">
    <property type="nucleotide sequence ID" value="NZ_JBHSOW010000137.1"/>
</dbReference>
<dbReference type="Proteomes" id="UP001596047">
    <property type="component" value="Unassembled WGS sequence"/>
</dbReference>
<sequence>MRQRKLGRSELELSVLGMGCWQYGGGAYWGAQSQKDVNEVVHKALDLGINYFDTAEVYNAGESERSLGKALKGKRDKAKIGSKINTSNTQPSVLREHCEASLKRLQTDYIDLYMLHWPISPLSVKHFTDDEELISNPPSVQEVFQTLQTLQKEGKIRYIGISNHGVKQMQEVQETGVSVVANELAYNLFSRAIEDGILPYCMNNNIGVIGYMPLQQGLLAGKYPSLDEVKPMQARSRHFHCSRGKGTRHGEEGAETEINKALKEIQGVADELGIHMIELSLAWAIANEGITTTIVGSRSIEQLILNAQGGNVELSSGVIAKLNEITKPVLQKLGNNPDYYEGRSHSRIF</sequence>
<dbReference type="EMBL" id="JBHSOW010000137">
    <property type="protein sequence ID" value="MFC5653796.1"/>
    <property type="molecule type" value="Genomic_DNA"/>
</dbReference>
<comment type="caution">
    <text evidence="4">The sequence shown here is derived from an EMBL/GenBank/DDBJ whole genome shotgun (WGS) entry which is preliminary data.</text>
</comment>
<evidence type="ECO:0000313" key="4">
    <source>
        <dbReference type="EMBL" id="MFC5653796.1"/>
    </source>
</evidence>
<dbReference type="PANTHER" id="PTHR43364">
    <property type="entry name" value="NADH-SPECIFIC METHYLGLYOXAL REDUCTASE-RELATED"/>
    <property type="match status" value="1"/>
</dbReference>
<proteinExistence type="predicted"/>
<dbReference type="InterPro" id="IPR023210">
    <property type="entry name" value="NADP_OxRdtase_dom"/>
</dbReference>
<dbReference type="Gene3D" id="3.20.20.100">
    <property type="entry name" value="NADP-dependent oxidoreductase domain"/>
    <property type="match status" value="1"/>
</dbReference>
<evidence type="ECO:0000256" key="2">
    <source>
        <dbReference type="SAM" id="MobiDB-lite"/>
    </source>
</evidence>
<gene>
    <name evidence="4" type="ORF">ACFPYJ_32730</name>
</gene>
<keyword evidence="1" id="KW-0560">Oxidoreductase</keyword>
<organism evidence="4 5">
    <name type="scientific">Paenibacillus solisilvae</name>
    <dbReference type="NCBI Taxonomy" id="2486751"/>
    <lineage>
        <taxon>Bacteria</taxon>
        <taxon>Bacillati</taxon>
        <taxon>Bacillota</taxon>
        <taxon>Bacilli</taxon>
        <taxon>Bacillales</taxon>
        <taxon>Paenibacillaceae</taxon>
        <taxon>Paenibacillus</taxon>
    </lineage>
</organism>
<name>A0ABW0W6G6_9BACL</name>
<dbReference type="CDD" id="cd19085">
    <property type="entry name" value="AKR_AKR11B3"/>
    <property type="match status" value="1"/>
</dbReference>
<dbReference type="InterPro" id="IPR020471">
    <property type="entry name" value="AKR"/>
</dbReference>
<dbReference type="InterPro" id="IPR036812">
    <property type="entry name" value="NAD(P)_OxRdtase_dom_sf"/>
</dbReference>
<dbReference type="SUPFAM" id="SSF51430">
    <property type="entry name" value="NAD(P)-linked oxidoreductase"/>
    <property type="match status" value="1"/>
</dbReference>
<dbReference type="PRINTS" id="PR00069">
    <property type="entry name" value="ALDKETRDTASE"/>
</dbReference>